<dbReference type="GeneID" id="69029319"/>
<dbReference type="Proteomes" id="UP000002039">
    <property type="component" value="Unassembled WGS sequence"/>
</dbReference>
<proteinExistence type="predicted"/>
<gene>
    <name evidence="1" type="ORF">BDCG_07614</name>
</gene>
<evidence type="ECO:0000313" key="2">
    <source>
        <dbReference type="Proteomes" id="UP000002039"/>
    </source>
</evidence>
<organism evidence="1 2">
    <name type="scientific">Ajellomyces dermatitidis (strain ER-3 / ATCC MYA-2586)</name>
    <name type="common">Blastomyces dermatitidis</name>
    <dbReference type="NCBI Taxonomy" id="559297"/>
    <lineage>
        <taxon>Eukaryota</taxon>
        <taxon>Fungi</taxon>
        <taxon>Dikarya</taxon>
        <taxon>Ascomycota</taxon>
        <taxon>Pezizomycotina</taxon>
        <taxon>Eurotiomycetes</taxon>
        <taxon>Eurotiomycetidae</taxon>
        <taxon>Onygenales</taxon>
        <taxon>Ajellomycetaceae</taxon>
        <taxon>Blastomyces</taxon>
    </lineage>
</organism>
<reference evidence="2" key="1">
    <citation type="journal article" date="2015" name="PLoS Genet.">
        <title>The dynamic genome and transcriptome of the human fungal pathogen Blastomyces and close relative Emmonsia.</title>
        <authorList>
            <person name="Munoz J.F."/>
            <person name="Gauthier G.M."/>
            <person name="Desjardins C.A."/>
            <person name="Gallo J.E."/>
            <person name="Holder J."/>
            <person name="Sullivan T.D."/>
            <person name="Marty A.J."/>
            <person name="Carmen J.C."/>
            <person name="Chen Z."/>
            <person name="Ding L."/>
            <person name="Gujja S."/>
            <person name="Magrini V."/>
            <person name="Misas E."/>
            <person name="Mitreva M."/>
            <person name="Priest M."/>
            <person name="Saif S."/>
            <person name="Whiston E.A."/>
            <person name="Young S."/>
            <person name="Zeng Q."/>
            <person name="Goldman W.E."/>
            <person name="Mardis E.R."/>
            <person name="Taylor J.W."/>
            <person name="McEwen J.G."/>
            <person name="Clay O.K."/>
            <person name="Klein B.S."/>
            <person name="Cuomo C.A."/>
        </authorList>
    </citation>
    <scope>NUCLEOTIDE SEQUENCE [LARGE SCALE GENOMIC DNA]</scope>
    <source>
        <strain evidence="2">ER-3 / ATCC MYA-2586</strain>
    </source>
</reference>
<name>A0ABP2F5Y1_AJEDR</name>
<feature type="non-terminal residue" evidence="1">
    <location>
        <position position="1"/>
    </location>
</feature>
<feature type="non-terminal residue" evidence="1">
    <location>
        <position position="215"/>
    </location>
</feature>
<sequence>SSHVDRSVSADDSELNVESLIKNLKNVIIKKLSVSCVTRSPASSSAPSVPFFTTLPQSSTPVSVSGSPAPATSVPTIPTSATSGFTVSAFVTSSSHFKKMLHRLNEPHLSRITSLLNSVEIIIAPVSEAILIKDDNTAETTPSHLQAPLITFSPFSVEKVVRTLSHKHSALGGSRCCSFSPASPPPSVSSTFTPSALAPGPAGPALFFNFSTHTH</sequence>
<evidence type="ECO:0000313" key="1">
    <source>
        <dbReference type="EMBL" id="EEQ92494.2"/>
    </source>
</evidence>
<dbReference type="EMBL" id="EQ999981">
    <property type="protein sequence ID" value="EEQ92494.2"/>
    <property type="molecule type" value="Genomic_DNA"/>
</dbReference>
<protein>
    <submittedName>
        <fullName evidence="1">Uncharacterized protein</fullName>
    </submittedName>
</protein>
<keyword evidence="2" id="KW-1185">Reference proteome</keyword>
<dbReference type="RefSeq" id="XP_045278807.1">
    <property type="nucleotide sequence ID" value="XM_045423399.1"/>
</dbReference>
<accession>A0ABP2F5Y1</accession>